<dbReference type="OrthoDB" id="10492474at2759"/>
<accession>A0A0V1ANE1</accession>
<dbReference type="EMBL" id="JYDH01000578">
    <property type="protein sequence ID" value="KRY26090.1"/>
    <property type="molecule type" value="Genomic_DNA"/>
</dbReference>
<name>A0A0V1ANE1_TRISP</name>
<sequence>MDKLLCKMWNNGLGSGRVHQLFKQKPWNEKSLTLKLNMVLKRTAERAS</sequence>
<dbReference type="Proteomes" id="UP000054776">
    <property type="component" value="Unassembled WGS sequence"/>
</dbReference>
<gene>
    <name evidence="1" type="ORF">T01_2629</name>
</gene>
<proteinExistence type="predicted"/>
<comment type="caution">
    <text evidence="1">The sequence shown here is derived from an EMBL/GenBank/DDBJ whole genome shotgun (WGS) entry which is preliminary data.</text>
</comment>
<dbReference type="InParanoid" id="A0A0V1ANE1"/>
<evidence type="ECO:0000313" key="1">
    <source>
        <dbReference type="EMBL" id="KRY26090.1"/>
    </source>
</evidence>
<keyword evidence="2" id="KW-1185">Reference proteome</keyword>
<protein>
    <submittedName>
        <fullName evidence="1">Uncharacterized protein</fullName>
    </submittedName>
</protein>
<organism evidence="1 2">
    <name type="scientific">Trichinella spiralis</name>
    <name type="common">Trichina worm</name>
    <dbReference type="NCBI Taxonomy" id="6334"/>
    <lineage>
        <taxon>Eukaryota</taxon>
        <taxon>Metazoa</taxon>
        <taxon>Ecdysozoa</taxon>
        <taxon>Nematoda</taxon>
        <taxon>Enoplea</taxon>
        <taxon>Dorylaimia</taxon>
        <taxon>Trichinellida</taxon>
        <taxon>Trichinellidae</taxon>
        <taxon>Trichinella</taxon>
    </lineage>
</organism>
<dbReference type="AlphaFoldDB" id="A0A0V1ANE1"/>
<reference evidence="1 2" key="1">
    <citation type="submission" date="2015-01" db="EMBL/GenBank/DDBJ databases">
        <title>Evolution of Trichinella species and genotypes.</title>
        <authorList>
            <person name="Korhonen P.K."/>
            <person name="Edoardo P."/>
            <person name="Giuseppe L.R."/>
            <person name="Gasser R.B."/>
        </authorList>
    </citation>
    <scope>NUCLEOTIDE SEQUENCE [LARGE SCALE GENOMIC DNA]</scope>
    <source>
        <strain evidence="1">ISS3</strain>
    </source>
</reference>
<evidence type="ECO:0000313" key="2">
    <source>
        <dbReference type="Proteomes" id="UP000054776"/>
    </source>
</evidence>